<proteinExistence type="predicted"/>
<name>A0A1F6U0E4_9PROT</name>
<evidence type="ECO:0000313" key="2">
    <source>
        <dbReference type="Proteomes" id="UP000179362"/>
    </source>
</evidence>
<evidence type="ECO:0000313" key="1">
    <source>
        <dbReference type="EMBL" id="OGI50821.1"/>
    </source>
</evidence>
<sequence>MACAGVFAAAPVRAQEDYGFDAGQFEKKRFELNGYAELRAEHFALDPGAAFYRLNFFDQTPRSDFARGTGALELTGVYREGMASLHATAHGEASRDYSGSERDTRLYEAYLRLDPARAASAELGKKALRWGKGYAWNPVGFVERPKDPNDPELSREGFVVLAGDLIRSFDGRLKTLALTPVLLPVRDSLNDDFGAAGHVNAAAKLYALYGDTDLDLVILGAGSRGRRYGFDFARNLTTNFEIHGEWARTADTERAVTDAAGNVTRVRADADSYLLGLRHLTENEVTTIVEYYRNGAGYTQDEMRAFFERVHTVYDQFQASGDATALGRIRDTLQTPYARPTPMGRYLYLRVSAKEPFDILYFTPAITLIDNLDDRSYSAAPELLYTGVTDLELRLRLYVLRGERLTEFGEKQNDRRVEFRVRYFF</sequence>
<organism evidence="1 2">
    <name type="scientific">Candidatus Muproteobacteria bacterium RIFCSPHIGHO2_02_FULL_65_16</name>
    <dbReference type="NCBI Taxonomy" id="1817766"/>
    <lineage>
        <taxon>Bacteria</taxon>
        <taxon>Pseudomonadati</taxon>
        <taxon>Pseudomonadota</taxon>
        <taxon>Candidatus Muproteobacteria</taxon>
    </lineage>
</organism>
<reference evidence="1 2" key="1">
    <citation type="journal article" date="2016" name="Nat. Commun.">
        <title>Thousands of microbial genomes shed light on interconnected biogeochemical processes in an aquifer system.</title>
        <authorList>
            <person name="Anantharaman K."/>
            <person name="Brown C.T."/>
            <person name="Hug L.A."/>
            <person name="Sharon I."/>
            <person name="Castelle C.J."/>
            <person name="Probst A.J."/>
            <person name="Thomas B.C."/>
            <person name="Singh A."/>
            <person name="Wilkins M.J."/>
            <person name="Karaoz U."/>
            <person name="Brodie E.L."/>
            <person name="Williams K.H."/>
            <person name="Hubbard S.S."/>
            <person name="Banfield J.F."/>
        </authorList>
    </citation>
    <scope>NUCLEOTIDE SEQUENCE [LARGE SCALE GENOMIC DNA]</scope>
</reference>
<dbReference type="AlphaFoldDB" id="A0A1F6U0E4"/>
<protein>
    <recommendedName>
        <fullName evidence="3">Porin</fullName>
    </recommendedName>
</protein>
<dbReference type="EMBL" id="MFTA01000075">
    <property type="protein sequence ID" value="OGI50821.1"/>
    <property type="molecule type" value="Genomic_DNA"/>
</dbReference>
<gene>
    <name evidence="1" type="ORF">A3B81_03365</name>
</gene>
<comment type="caution">
    <text evidence="1">The sequence shown here is derived from an EMBL/GenBank/DDBJ whole genome shotgun (WGS) entry which is preliminary data.</text>
</comment>
<dbReference type="Proteomes" id="UP000179362">
    <property type="component" value="Unassembled WGS sequence"/>
</dbReference>
<accession>A0A1F6U0E4</accession>
<evidence type="ECO:0008006" key="3">
    <source>
        <dbReference type="Google" id="ProtNLM"/>
    </source>
</evidence>